<dbReference type="Proteomes" id="UP000326924">
    <property type="component" value="Unassembled WGS sequence"/>
</dbReference>
<dbReference type="InParanoid" id="A0A5J5EBE9"/>
<dbReference type="AlphaFoldDB" id="A0A5J5EBE9"/>
<comment type="caution">
    <text evidence="1">The sequence shown here is derived from an EMBL/GenBank/DDBJ whole genome shotgun (WGS) entry which is preliminary data.</text>
</comment>
<name>A0A5J5EBE9_9PEZI</name>
<proteinExistence type="predicted"/>
<organism evidence="1 2">
    <name type="scientific">Sphaerosporella brunnea</name>
    <dbReference type="NCBI Taxonomy" id="1250544"/>
    <lineage>
        <taxon>Eukaryota</taxon>
        <taxon>Fungi</taxon>
        <taxon>Dikarya</taxon>
        <taxon>Ascomycota</taxon>
        <taxon>Pezizomycotina</taxon>
        <taxon>Pezizomycetes</taxon>
        <taxon>Pezizales</taxon>
        <taxon>Pyronemataceae</taxon>
        <taxon>Sphaerosporella</taxon>
    </lineage>
</organism>
<dbReference type="OrthoDB" id="5421918at2759"/>
<dbReference type="EMBL" id="VXIS01000580">
    <property type="protein sequence ID" value="KAA8892815.1"/>
    <property type="molecule type" value="Genomic_DNA"/>
</dbReference>
<gene>
    <name evidence="1" type="ORF">FN846DRAFT_896521</name>
</gene>
<reference evidence="1 2" key="1">
    <citation type="submission" date="2019-09" db="EMBL/GenBank/DDBJ databases">
        <title>Draft genome of the ectomycorrhizal ascomycete Sphaerosporella brunnea.</title>
        <authorList>
            <consortium name="DOE Joint Genome Institute"/>
            <person name="Benucci G.M."/>
            <person name="Marozzi G."/>
            <person name="Antonielli L."/>
            <person name="Sanchez S."/>
            <person name="Marco P."/>
            <person name="Wang X."/>
            <person name="Falini L.B."/>
            <person name="Barry K."/>
            <person name="Haridas S."/>
            <person name="Lipzen A."/>
            <person name="Labutti K."/>
            <person name="Grigoriev I.V."/>
            <person name="Murat C."/>
            <person name="Martin F."/>
            <person name="Albertini E."/>
            <person name="Donnini D."/>
            <person name="Bonito G."/>
        </authorList>
    </citation>
    <scope>NUCLEOTIDE SEQUENCE [LARGE SCALE GENOMIC DNA]</scope>
    <source>
        <strain evidence="1 2">Sb_GMNB300</strain>
    </source>
</reference>
<sequence>MILDRTEEDVTNDEEPTLNEDLRTVNAVPAKRRFWKPQPTPQPIERGGIQNLCRLFEDLYAKQHTRKFCSMFRMDPSDFDALFLLNPRYQLAIFLHRLGNPGGFSQEDTSTLLHLGEGTVSLYYNRVLGAIHSSKDTYIKWPTAAQLQETSARIAVKCADVFEDVVGFIDGRFWFSNTLHKLTTSTILIGNITMP</sequence>
<protein>
    <submittedName>
        <fullName evidence="1">Uncharacterized protein</fullName>
    </submittedName>
</protein>
<accession>A0A5J5EBE9</accession>
<evidence type="ECO:0000313" key="1">
    <source>
        <dbReference type="EMBL" id="KAA8892815.1"/>
    </source>
</evidence>
<evidence type="ECO:0000313" key="2">
    <source>
        <dbReference type="Proteomes" id="UP000326924"/>
    </source>
</evidence>
<keyword evidence="2" id="KW-1185">Reference proteome</keyword>